<reference evidence="1 2" key="1">
    <citation type="journal article" date="2014" name="Genome Announc.">
        <title>Draft Genome Sequence of Bacteroides reticulotermitis Strain JCM 10512T, Isolated from the Gut of a Termite.</title>
        <authorList>
            <person name="Yuki M."/>
            <person name="Oshima K."/>
            <person name="Suda W."/>
            <person name="Sakamoto M."/>
            <person name="Iida T."/>
            <person name="Hattori M."/>
            <person name="Ohkuma M."/>
        </authorList>
    </citation>
    <scope>NUCLEOTIDE SEQUENCE [LARGE SCALE GENOMIC DNA]</scope>
    <source>
        <strain evidence="1 2">JCM 10512</strain>
    </source>
</reference>
<dbReference type="InterPro" id="IPR058087">
    <property type="entry name" value="XAC2610_dom"/>
</dbReference>
<comment type="caution">
    <text evidence="1">The sequence shown here is derived from an EMBL/GenBank/DDBJ whole genome shotgun (WGS) entry which is preliminary data.</text>
</comment>
<dbReference type="Proteomes" id="UP000019131">
    <property type="component" value="Unassembled WGS sequence"/>
</dbReference>
<dbReference type="EMBL" id="BAIV01000012">
    <property type="protein sequence ID" value="GAE83988.1"/>
    <property type="molecule type" value="Genomic_DNA"/>
</dbReference>
<proteinExistence type="predicted"/>
<evidence type="ECO:0000313" key="2">
    <source>
        <dbReference type="Proteomes" id="UP000019131"/>
    </source>
</evidence>
<dbReference type="AlphaFoldDB" id="W4UTR5"/>
<protein>
    <submittedName>
        <fullName evidence="1">Uncharacterized protein</fullName>
    </submittedName>
</protein>
<keyword evidence="2" id="KW-1185">Reference proteome</keyword>
<gene>
    <name evidence="1" type="ORF">JCM10512_2297</name>
</gene>
<accession>W4UTR5</accession>
<name>W4UTR5_9BACE</name>
<dbReference type="NCBIfam" id="NF047539">
    <property type="entry name" value="XAC2610_fam"/>
    <property type="match status" value="1"/>
</dbReference>
<evidence type="ECO:0000313" key="1">
    <source>
        <dbReference type="EMBL" id="GAE83988.1"/>
    </source>
</evidence>
<organism evidence="1 2">
    <name type="scientific">Bacteroides reticulotermitis JCM 10512</name>
    <dbReference type="NCBI Taxonomy" id="1445607"/>
    <lineage>
        <taxon>Bacteria</taxon>
        <taxon>Pseudomonadati</taxon>
        <taxon>Bacteroidota</taxon>
        <taxon>Bacteroidia</taxon>
        <taxon>Bacteroidales</taxon>
        <taxon>Bacteroidaceae</taxon>
        <taxon>Bacteroides</taxon>
    </lineage>
</organism>
<sequence length="347" mass="39768">MKRGCSIARPLQLLNEMKHIKLPIVSLLSLLTFSVGYINAQNKEIPLFTEFRTAEEDENEEWNCKITNEKELGCYMLQLVSSKEKTAYNSQWVCVQVLDKPTRQLVQKIELNTSGRGDSFDIEDYNFDGHDDFSLLGGCGTLDNFYSYYFLFDTETKTFIESGFEGTNLVFDGSSKTITSRNRSRAGASVASQTYKLVDNQMILIEQQCLEAMRDEATGNVLFNEDNEIVFEEVDCHTHYLDMQLQSVGLTTNFKLRMAVYDENIAGGFVFYKGQAERIPIHYDREEVVEDRSGEGRPNTRQLFYNEIYQGEVNGVYVLTIQGAVCYDVRYIRGKDGRTFDLKLISQ</sequence>